<evidence type="ECO:0000256" key="3">
    <source>
        <dbReference type="ARBA" id="ARBA00023274"/>
    </source>
</evidence>
<dbReference type="GO" id="GO:0003735">
    <property type="term" value="F:structural constituent of ribosome"/>
    <property type="evidence" value="ECO:0007669"/>
    <property type="project" value="InterPro"/>
</dbReference>
<evidence type="ECO:0000256" key="1">
    <source>
        <dbReference type="ARBA" id="ARBA00008563"/>
    </source>
</evidence>
<dbReference type="PANTHER" id="PTHR21349">
    <property type="entry name" value="50S RIBOSOMAL PROTEIN L21"/>
    <property type="match status" value="1"/>
</dbReference>
<name>A0A381TRG1_9ZZZZ</name>
<dbReference type="GO" id="GO:0005737">
    <property type="term" value="C:cytoplasm"/>
    <property type="evidence" value="ECO:0007669"/>
    <property type="project" value="UniProtKB-ARBA"/>
</dbReference>
<proteinExistence type="inferred from homology"/>
<evidence type="ECO:0000256" key="2">
    <source>
        <dbReference type="ARBA" id="ARBA00022980"/>
    </source>
</evidence>
<dbReference type="GO" id="GO:1990904">
    <property type="term" value="C:ribonucleoprotein complex"/>
    <property type="evidence" value="ECO:0007669"/>
    <property type="project" value="UniProtKB-KW"/>
</dbReference>
<dbReference type="NCBIfam" id="TIGR00061">
    <property type="entry name" value="L21"/>
    <property type="match status" value="1"/>
</dbReference>
<feature type="region of interest" description="Disordered" evidence="4">
    <location>
        <begin position="121"/>
        <end position="154"/>
    </location>
</feature>
<dbReference type="EMBL" id="UINC01004962">
    <property type="protein sequence ID" value="SVA18098.1"/>
    <property type="molecule type" value="Genomic_DNA"/>
</dbReference>
<dbReference type="AlphaFoldDB" id="A0A381TRG1"/>
<dbReference type="SUPFAM" id="SSF141091">
    <property type="entry name" value="L21p-like"/>
    <property type="match status" value="1"/>
</dbReference>
<organism evidence="5">
    <name type="scientific">marine metagenome</name>
    <dbReference type="NCBI Taxonomy" id="408172"/>
    <lineage>
        <taxon>unclassified sequences</taxon>
        <taxon>metagenomes</taxon>
        <taxon>ecological metagenomes</taxon>
    </lineage>
</organism>
<accession>A0A381TRG1</accession>
<evidence type="ECO:0000313" key="5">
    <source>
        <dbReference type="EMBL" id="SVA18098.1"/>
    </source>
</evidence>
<protein>
    <recommendedName>
        <fullName evidence="6">50S ribosomal protein L21</fullName>
    </recommendedName>
</protein>
<dbReference type="GO" id="GO:0003723">
    <property type="term" value="F:RNA binding"/>
    <property type="evidence" value="ECO:0007669"/>
    <property type="project" value="InterPro"/>
</dbReference>
<keyword evidence="2" id="KW-0689">Ribosomal protein</keyword>
<dbReference type="PANTHER" id="PTHR21349:SF0">
    <property type="entry name" value="LARGE RIBOSOMAL SUBUNIT PROTEIN BL21M"/>
    <property type="match status" value="1"/>
</dbReference>
<feature type="compositionally biased region" description="Basic and acidic residues" evidence="4">
    <location>
        <begin position="121"/>
        <end position="145"/>
    </location>
</feature>
<dbReference type="GO" id="GO:0006412">
    <property type="term" value="P:translation"/>
    <property type="evidence" value="ECO:0007669"/>
    <property type="project" value="InterPro"/>
</dbReference>
<dbReference type="GO" id="GO:0005840">
    <property type="term" value="C:ribosome"/>
    <property type="evidence" value="ECO:0007669"/>
    <property type="project" value="UniProtKB-KW"/>
</dbReference>
<evidence type="ECO:0000256" key="4">
    <source>
        <dbReference type="SAM" id="MobiDB-lite"/>
    </source>
</evidence>
<keyword evidence="3" id="KW-0687">Ribonucleoprotein</keyword>
<comment type="similarity">
    <text evidence="1">Belongs to the bacterial ribosomal protein bL21 family.</text>
</comment>
<dbReference type="Pfam" id="PF00829">
    <property type="entry name" value="Ribosomal_L21p"/>
    <property type="match status" value="1"/>
</dbReference>
<dbReference type="InterPro" id="IPR036164">
    <property type="entry name" value="bL21-like_sf"/>
</dbReference>
<dbReference type="InterPro" id="IPR001787">
    <property type="entry name" value="Ribosomal_bL21"/>
</dbReference>
<evidence type="ECO:0008006" key="6">
    <source>
        <dbReference type="Google" id="ProtNLM"/>
    </source>
</evidence>
<sequence>MSFAVIETGGKQYKVSASNILKVEKLNIQKGKKVEFKKVLLLNDDKTTEIGNPIISGAIVEGLLLENIKDKKILVFKKRRRQNSRKKYGHRQPLSKIQITKILSKNGKVISEIKENKSKLSTELKSDKKLSPKKEKTVEKTTEKKKVLKTKSKK</sequence>
<reference evidence="5" key="1">
    <citation type="submission" date="2018-05" db="EMBL/GenBank/DDBJ databases">
        <authorList>
            <person name="Lanie J.A."/>
            <person name="Ng W.-L."/>
            <person name="Kazmierczak K.M."/>
            <person name="Andrzejewski T.M."/>
            <person name="Davidsen T.M."/>
            <person name="Wayne K.J."/>
            <person name="Tettelin H."/>
            <person name="Glass J.I."/>
            <person name="Rusch D."/>
            <person name="Podicherti R."/>
            <person name="Tsui H.-C.T."/>
            <person name="Winkler M.E."/>
        </authorList>
    </citation>
    <scope>NUCLEOTIDE SEQUENCE</scope>
</reference>
<dbReference type="InterPro" id="IPR028909">
    <property type="entry name" value="bL21-like"/>
</dbReference>
<gene>
    <name evidence="5" type="ORF">METZ01_LOCUS70952</name>
</gene>
<dbReference type="HAMAP" id="MF_01363">
    <property type="entry name" value="Ribosomal_bL21"/>
    <property type="match status" value="1"/>
</dbReference>